<organism evidence="11 12">
    <name type="scientific">Nocardiopsis sinuspersici</name>
    <dbReference type="NCBI Taxonomy" id="501010"/>
    <lineage>
        <taxon>Bacteria</taxon>
        <taxon>Bacillati</taxon>
        <taxon>Actinomycetota</taxon>
        <taxon>Actinomycetes</taxon>
        <taxon>Streptosporangiales</taxon>
        <taxon>Nocardiopsidaceae</taxon>
        <taxon>Nocardiopsis</taxon>
    </lineage>
</organism>
<keyword evidence="3 8" id="KW-0028">Amino-acid biosynthesis</keyword>
<evidence type="ECO:0000256" key="1">
    <source>
        <dbReference type="ARBA" id="ARBA00004733"/>
    </source>
</evidence>
<evidence type="ECO:0000256" key="6">
    <source>
        <dbReference type="ARBA" id="ARBA00023239"/>
    </source>
</evidence>
<dbReference type="PANTHER" id="PTHR43406:SF1">
    <property type="entry name" value="TRYPTOPHAN SYNTHASE ALPHA CHAIN, CHLOROPLASTIC"/>
    <property type="match status" value="1"/>
</dbReference>
<dbReference type="HAMAP" id="MF_00131">
    <property type="entry name" value="Trp_synth_alpha"/>
    <property type="match status" value="1"/>
</dbReference>
<dbReference type="RefSeq" id="WP_179811660.1">
    <property type="nucleotide sequence ID" value="NZ_JACCHL010000001.1"/>
</dbReference>
<dbReference type="UniPathway" id="UPA00035">
    <property type="reaction ID" value="UER00044"/>
</dbReference>
<gene>
    <name evidence="8" type="primary">trpA</name>
    <name evidence="11" type="ORF">HNR06_005264</name>
</gene>
<evidence type="ECO:0000313" key="12">
    <source>
        <dbReference type="Proteomes" id="UP000584931"/>
    </source>
</evidence>
<evidence type="ECO:0000256" key="2">
    <source>
        <dbReference type="ARBA" id="ARBA00011270"/>
    </source>
</evidence>
<evidence type="ECO:0000256" key="9">
    <source>
        <dbReference type="RuleBase" id="RU003662"/>
    </source>
</evidence>
<dbReference type="AlphaFoldDB" id="A0A7Y9XJF8"/>
<comment type="pathway">
    <text evidence="1 8">Amino-acid biosynthesis; L-tryptophan biosynthesis; L-tryptophan from chorismate: step 5/5.</text>
</comment>
<name>A0A7Y9XJF8_9ACTN</name>
<evidence type="ECO:0000256" key="7">
    <source>
        <dbReference type="ARBA" id="ARBA00049047"/>
    </source>
</evidence>
<dbReference type="Pfam" id="PF00290">
    <property type="entry name" value="Trp_syntA"/>
    <property type="match status" value="1"/>
</dbReference>
<evidence type="ECO:0000256" key="10">
    <source>
        <dbReference type="SAM" id="MobiDB-lite"/>
    </source>
</evidence>
<dbReference type="GO" id="GO:0005829">
    <property type="term" value="C:cytosol"/>
    <property type="evidence" value="ECO:0007669"/>
    <property type="project" value="TreeGrafter"/>
</dbReference>
<dbReference type="EMBL" id="JACCHL010000001">
    <property type="protein sequence ID" value="NYH55675.1"/>
    <property type="molecule type" value="Genomic_DNA"/>
</dbReference>
<reference evidence="11 12" key="1">
    <citation type="submission" date="2020-07" db="EMBL/GenBank/DDBJ databases">
        <title>Sequencing the genomes of 1000 actinobacteria strains.</title>
        <authorList>
            <person name="Klenk H.-P."/>
        </authorList>
    </citation>
    <scope>NUCLEOTIDE SEQUENCE [LARGE SCALE GENOMIC DNA]</scope>
    <source>
        <strain evidence="11 12">DSM 45278</strain>
    </source>
</reference>
<feature type="region of interest" description="Disordered" evidence="10">
    <location>
        <begin position="263"/>
        <end position="288"/>
    </location>
</feature>
<keyword evidence="4 8" id="KW-0822">Tryptophan biosynthesis</keyword>
<dbReference type="EC" id="4.2.1.20" evidence="8"/>
<feature type="active site" description="Proton acceptor" evidence="8">
    <location>
        <position position="56"/>
    </location>
</feature>
<evidence type="ECO:0000256" key="4">
    <source>
        <dbReference type="ARBA" id="ARBA00022822"/>
    </source>
</evidence>
<protein>
    <recommendedName>
        <fullName evidence="8">Tryptophan synthase alpha chain</fullName>
        <ecNumber evidence="8">4.2.1.20</ecNumber>
    </recommendedName>
</protein>
<sequence>MNGFFTGGPPDTPGLVLFLNAGDPPLKDLPRLARSLDALGVDCLELAVPFPNSATDGPVIRRSARRALDGGADLDRVLATVERIRPQLRRMRIVLLADWSHTVRSLGTGAFVRRVRDHGADALLVHGLPPRGRAAYLGAVGEAGLPSVTTCYAGSGPSVLARAAEEATAFVYLVAYYGRSGGVGSVDLRSVAAAAAELRERTDAPIAVGFGVSDAAGADRMHRLGADAVVVGSAAVERVERALAQCRDPVHALEDLVRRLRPRPEAFPPATGRGRTTLKERIPRNDHP</sequence>
<keyword evidence="5 8" id="KW-0057">Aromatic amino acid biosynthesis</keyword>
<dbReference type="InterPro" id="IPR002028">
    <property type="entry name" value="Trp_synthase_suA"/>
</dbReference>
<dbReference type="InterPro" id="IPR011060">
    <property type="entry name" value="RibuloseP-bd_barrel"/>
</dbReference>
<dbReference type="SUPFAM" id="SSF51366">
    <property type="entry name" value="Ribulose-phoshate binding barrel"/>
    <property type="match status" value="1"/>
</dbReference>
<feature type="active site" description="Proton acceptor" evidence="8">
    <location>
        <position position="45"/>
    </location>
</feature>
<evidence type="ECO:0000256" key="5">
    <source>
        <dbReference type="ARBA" id="ARBA00023141"/>
    </source>
</evidence>
<comment type="catalytic activity">
    <reaction evidence="7 8">
        <text>(1S,2R)-1-C-(indol-3-yl)glycerol 3-phosphate + L-serine = D-glyceraldehyde 3-phosphate + L-tryptophan + H2O</text>
        <dbReference type="Rhea" id="RHEA:10532"/>
        <dbReference type="ChEBI" id="CHEBI:15377"/>
        <dbReference type="ChEBI" id="CHEBI:33384"/>
        <dbReference type="ChEBI" id="CHEBI:57912"/>
        <dbReference type="ChEBI" id="CHEBI:58866"/>
        <dbReference type="ChEBI" id="CHEBI:59776"/>
        <dbReference type="EC" id="4.2.1.20"/>
    </reaction>
</comment>
<comment type="subunit">
    <text evidence="2 8">Tetramer of two alpha and two beta chains.</text>
</comment>
<comment type="caution">
    <text evidence="11">The sequence shown here is derived from an EMBL/GenBank/DDBJ whole genome shotgun (WGS) entry which is preliminary data.</text>
</comment>
<dbReference type="PANTHER" id="PTHR43406">
    <property type="entry name" value="TRYPTOPHAN SYNTHASE, ALPHA CHAIN"/>
    <property type="match status" value="1"/>
</dbReference>
<comment type="function">
    <text evidence="8">The alpha subunit is responsible for the aldol cleavage of indoleglycerol phosphate to indole and glyceraldehyde 3-phosphate.</text>
</comment>
<evidence type="ECO:0000256" key="8">
    <source>
        <dbReference type="HAMAP-Rule" id="MF_00131"/>
    </source>
</evidence>
<dbReference type="GO" id="GO:0004834">
    <property type="term" value="F:tryptophan synthase activity"/>
    <property type="evidence" value="ECO:0007669"/>
    <property type="project" value="UniProtKB-UniRule"/>
</dbReference>
<dbReference type="InterPro" id="IPR013785">
    <property type="entry name" value="Aldolase_TIM"/>
</dbReference>
<accession>A0A7Y9XJF8</accession>
<keyword evidence="6 8" id="KW-0456">Lyase</keyword>
<dbReference type="Proteomes" id="UP000584931">
    <property type="component" value="Unassembled WGS sequence"/>
</dbReference>
<dbReference type="CDD" id="cd04724">
    <property type="entry name" value="Tryptophan_synthase_alpha"/>
    <property type="match status" value="1"/>
</dbReference>
<feature type="compositionally biased region" description="Basic and acidic residues" evidence="10">
    <location>
        <begin position="277"/>
        <end position="288"/>
    </location>
</feature>
<dbReference type="Gene3D" id="3.20.20.70">
    <property type="entry name" value="Aldolase class I"/>
    <property type="match status" value="1"/>
</dbReference>
<evidence type="ECO:0000256" key="3">
    <source>
        <dbReference type="ARBA" id="ARBA00022605"/>
    </source>
</evidence>
<proteinExistence type="inferred from homology"/>
<comment type="similarity">
    <text evidence="8 9">Belongs to the TrpA family.</text>
</comment>
<evidence type="ECO:0000313" key="11">
    <source>
        <dbReference type="EMBL" id="NYH55675.1"/>
    </source>
</evidence>
<dbReference type="NCBIfam" id="TIGR00262">
    <property type="entry name" value="trpA"/>
    <property type="match status" value="1"/>
</dbReference>